<comment type="caution">
    <text evidence="7">The sequence shown here is derived from an EMBL/GenBank/DDBJ whole genome shotgun (WGS) entry which is preliminary data.</text>
</comment>
<feature type="transmembrane region" description="Helical" evidence="5">
    <location>
        <begin position="163"/>
        <end position="184"/>
    </location>
</feature>
<feature type="transmembrane region" description="Helical" evidence="5">
    <location>
        <begin position="281"/>
        <end position="302"/>
    </location>
</feature>
<evidence type="ECO:0000256" key="1">
    <source>
        <dbReference type="ARBA" id="ARBA00004141"/>
    </source>
</evidence>
<evidence type="ECO:0000256" key="2">
    <source>
        <dbReference type="ARBA" id="ARBA00022692"/>
    </source>
</evidence>
<evidence type="ECO:0000256" key="3">
    <source>
        <dbReference type="ARBA" id="ARBA00022989"/>
    </source>
</evidence>
<organism evidence="7 8">
    <name type="scientific">Commensalibacter oyaizuii</name>
    <dbReference type="NCBI Taxonomy" id="3043873"/>
    <lineage>
        <taxon>Bacteria</taxon>
        <taxon>Pseudomonadati</taxon>
        <taxon>Pseudomonadota</taxon>
        <taxon>Alphaproteobacteria</taxon>
        <taxon>Acetobacterales</taxon>
        <taxon>Acetobacteraceae</taxon>
    </lineage>
</organism>
<comment type="subcellular location">
    <subcellularLocation>
        <location evidence="1">Membrane</location>
        <topology evidence="1">Multi-pass membrane protein</topology>
    </subcellularLocation>
</comment>
<evidence type="ECO:0000313" key="8">
    <source>
        <dbReference type="Proteomes" id="UP001431634"/>
    </source>
</evidence>
<accession>A0ABT6Q246</accession>
<reference evidence="7" key="1">
    <citation type="submission" date="2023-05" db="EMBL/GenBank/DDBJ databases">
        <title>Whole genome sequence of Commensalibacter sp.</title>
        <authorList>
            <person name="Charoenyingcharoen P."/>
            <person name="Yukphan P."/>
        </authorList>
    </citation>
    <scope>NUCLEOTIDE SEQUENCE</scope>
    <source>
        <strain evidence="7">TBRC 16381</strain>
    </source>
</reference>
<evidence type="ECO:0000259" key="6">
    <source>
        <dbReference type="PROSITE" id="PS50850"/>
    </source>
</evidence>
<feature type="transmembrane region" description="Helical" evidence="5">
    <location>
        <begin position="248"/>
        <end position="269"/>
    </location>
</feature>
<feature type="transmembrane region" description="Helical" evidence="5">
    <location>
        <begin position="12"/>
        <end position="33"/>
    </location>
</feature>
<protein>
    <submittedName>
        <fullName evidence="7">MFS transporter</fullName>
    </submittedName>
</protein>
<dbReference type="PROSITE" id="PS50850">
    <property type="entry name" value="MFS"/>
    <property type="match status" value="1"/>
</dbReference>
<dbReference type="SUPFAM" id="SSF103473">
    <property type="entry name" value="MFS general substrate transporter"/>
    <property type="match status" value="1"/>
</dbReference>
<dbReference type="Proteomes" id="UP001431634">
    <property type="component" value="Unassembled WGS sequence"/>
</dbReference>
<evidence type="ECO:0000256" key="4">
    <source>
        <dbReference type="ARBA" id="ARBA00023136"/>
    </source>
</evidence>
<name>A0ABT6Q246_9PROT</name>
<feature type="transmembrane region" description="Helical" evidence="5">
    <location>
        <begin position="205"/>
        <end position="228"/>
    </location>
</feature>
<keyword evidence="2 5" id="KW-0812">Transmembrane</keyword>
<dbReference type="PROSITE" id="PS00216">
    <property type="entry name" value="SUGAR_TRANSPORT_1"/>
    <property type="match status" value="1"/>
</dbReference>
<dbReference type="RefSeq" id="WP_281448262.1">
    <property type="nucleotide sequence ID" value="NZ_JASBAO010000001.1"/>
</dbReference>
<evidence type="ECO:0000313" key="7">
    <source>
        <dbReference type="EMBL" id="MDI2091163.1"/>
    </source>
</evidence>
<feature type="transmembrane region" description="Helical" evidence="5">
    <location>
        <begin position="134"/>
        <end position="157"/>
    </location>
</feature>
<dbReference type="InterPro" id="IPR005829">
    <property type="entry name" value="Sugar_transporter_CS"/>
</dbReference>
<dbReference type="PROSITE" id="PS00217">
    <property type="entry name" value="SUGAR_TRANSPORT_2"/>
    <property type="match status" value="1"/>
</dbReference>
<proteinExistence type="predicted"/>
<dbReference type="Pfam" id="PF07690">
    <property type="entry name" value="MFS_1"/>
    <property type="match status" value="1"/>
</dbReference>
<keyword evidence="3 5" id="KW-1133">Transmembrane helix</keyword>
<feature type="transmembrane region" description="Helical" evidence="5">
    <location>
        <begin position="77"/>
        <end position="94"/>
    </location>
</feature>
<dbReference type="InterPro" id="IPR011701">
    <property type="entry name" value="MFS"/>
</dbReference>
<gene>
    <name evidence="7" type="ORF">QJV27_07245</name>
</gene>
<feature type="domain" description="Major facilitator superfamily (MFS) profile" evidence="6">
    <location>
        <begin position="11"/>
        <end position="303"/>
    </location>
</feature>
<dbReference type="PANTHER" id="PTHR23508">
    <property type="entry name" value="CARBOXYLIC ACID TRANSPORTER PROTEIN HOMOLOG"/>
    <property type="match status" value="1"/>
</dbReference>
<keyword evidence="4 5" id="KW-0472">Membrane</keyword>
<dbReference type="PANTHER" id="PTHR23508:SF10">
    <property type="entry name" value="CARBOXYLIC ACID TRANSPORTER PROTEIN HOMOLOG"/>
    <property type="match status" value="1"/>
</dbReference>
<dbReference type="EMBL" id="JASBAO010000001">
    <property type="protein sequence ID" value="MDI2091163.1"/>
    <property type="molecule type" value="Genomic_DNA"/>
</dbReference>
<feature type="transmembrane region" description="Helical" evidence="5">
    <location>
        <begin position="100"/>
        <end position="122"/>
    </location>
</feature>
<keyword evidence="8" id="KW-1185">Reference proteome</keyword>
<evidence type="ECO:0000256" key="5">
    <source>
        <dbReference type="SAM" id="Phobius"/>
    </source>
</evidence>
<dbReference type="InterPro" id="IPR020846">
    <property type="entry name" value="MFS_dom"/>
</dbReference>
<dbReference type="Gene3D" id="1.20.1250.20">
    <property type="entry name" value="MFS general substrate transporter like domains"/>
    <property type="match status" value="2"/>
</dbReference>
<sequence length="303" mass="33460">MKKWSANRRNTVFAAVSSWGLDAFDFFLLIFVIDNIADSFHASNADVSIAIFLTLAMRPIGAVFIGKMAEKYGRKPVLMANVATFSILSALSAFAPTLSIFILIRCIYGVAMGGIWGVASSLAFETIPSHAKGFVSGLFQAGYPLGYLTASVIYALFFNSLGWQYLFIIGTFPILLVVFIYFFVEESSTWLKNKSAQKTTIAIMPIIRSNWNICIYAIILMACFNFFSHGTGDVYPLFLKEQHHFSPFYVSAIAIAYNISSIMGGLFFGYLSEKIGRPQSIIIACVGAILFVPLWAFSSGLWS</sequence>
<feature type="transmembrane region" description="Helical" evidence="5">
    <location>
        <begin position="45"/>
        <end position="65"/>
    </location>
</feature>
<dbReference type="InterPro" id="IPR036259">
    <property type="entry name" value="MFS_trans_sf"/>
</dbReference>